<protein>
    <submittedName>
        <fullName evidence="1">Uncharacterized protein</fullName>
    </submittedName>
</protein>
<proteinExistence type="predicted"/>
<evidence type="ECO:0000313" key="2">
    <source>
        <dbReference type="Proteomes" id="UP000183567"/>
    </source>
</evidence>
<dbReference type="EMBL" id="LVVM01003399">
    <property type="protein sequence ID" value="OJA15006.1"/>
    <property type="molecule type" value="Genomic_DNA"/>
</dbReference>
<name>A0A1J8Q0C1_9AGAM</name>
<dbReference type="OrthoDB" id="2678905at2759"/>
<dbReference type="Pfam" id="PF03142">
    <property type="entry name" value="Chitin_synth_2"/>
    <property type="match status" value="1"/>
</dbReference>
<gene>
    <name evidence="1" type="ORF">AZE42_10205</name>
</gene>
<dbReference type="STRING" id="180088.A0A1J8Q0C1"/>
<organism evidence="1 2">
    <name type="scientific">Rhizopogon vesiculosus</name>
    <dbReference type="NCBI Taxonomy" id="180088"/>
    <lineage>
        <taxon>Eukaryota</taxon>
        <taxon>Fungi</taxon>
        <taxon>Dikarya</taxon>
        <taxon>Basidiomycota</taxon>
        <taxon>Agaricomycotina</taxon>
        <taxon>Agaricomycetes</taxon>
        <taxon>Agaricomycetidae</taxon>
        <taxon>Boletales</taxon>
        <taxon>Suillineae</taxon>
        <taxon>Rhizopogonaceae</taxon>
        <taxon>Rhizopogon</taxon>
    </lineage>
</organism>
<dbReference type="AlphaFoldDB" id="A0A1J8Q0C1"/>
<dbReference type="Proteomes" id="UP000183567">
    <property type="component" value="Unassembled WGS sequence"/>
</dbReference>
<accession>A0A1J8Q0C1</accession>
<sequence>MGKVYSGSYTCAGHVVLYLVVVKIGKPSERSRLDNRGQRDSQMVIMHFLNKAHFNTLMNPLELEISHQIKNAIGVNPTFLTHQQTRI</sequence>
<reference evidence="1 2" key="1">
    <citation type="submission" date="2016-03" db="EMBL/GenBank/DDBJ databases">
        <title>Comparative genomics of the ectomycorrhizal sister species Rhizopogon vinicolor and Rhizopogon vesiculosus (Basidiomycota: Boletales) reveals a divergence of the mating type B locus.</title>
        <authorList>
            <person name="Mujic A.B."/>
            <person name="Kuo A."/>
            <person name="Tritt A."/>
            <person name="Lipzen A."/>
            <person name="Chen C."/>
            <person name="Johnson J."/>
            <person name="Sharma A."/>
            <person name="Barry K."/>
            <person name="Grigoriev I.V."/>
            <person name="Spatafora J.W."/>
        </authorList>
    </citation>
    <scope>NUCLEOTIDE SEQUENCE [LARGE SCALE GENOMIC DNA]</scope>
    <source>
        <strain evidence="1 2">AM-OR11-056</strain>
    </source>
</reference>
<evidence type="ECO:0000313" key="1">
    <source>
        <dbReference type="EMBL" id="OJA15006.1"/>
    </source>
</evidence>
<keyword evidence="2" id="KW-1185">Reference proteome</keyword>
<comment type="caution">
    <text evidence="1">The sequence shown here is derived from an EMBL/GenBank/DDBJ whole genome shotgun (WGS) entry which is preliminary data.</text>
</comment>